<keyword evidence="2" id="KW-0479">Metal-binding</keyword>
<keyword evidence="4" id="KW-0670">Pyruvate</keyword>
<dbReference type="GO" id="GO:0016787">
    <property type="term" value="F:hydrolase activity"/>
    <property type="evidence" value="ECO:0007669"/>
    <property type="project" value="UniProtKB-KW"/>
</dbReference>
<dbReference type="GO" id="GO:0046872">
    <property type="term" value="F:metal ion binding"/>
    <property type="evidence" value="ECO:0007669"/>
    <property type="project" value="UniProtKB-KW"/>
</dbReference>
<dbReference type="InterPro" id="IPR011234">
    <property type="entry name" value="Fumarylacetoacetase-like_C"/>
</dbReference>
<dbReference type="AlphaFoldDB" id="A0A3N1D256"/>
<sequence length="271" mass="29037">MRFASYLNALGEPAVGQVRGDMVAPLADVSAIDATTLPGLPQAATSGDLLPLDSLTLLPVVSAPAKVFCVGLNYDAHITETKRSDSEYPVLFPKYASSLIGHDRPIVLPPESAFVDYEAELAVVIGKAGRRIAASEAMAHVFGYTPANDITMRDYQYKTHQWMQGKAWDDSTPLGPVLVTADEVDVHDLDMTLLLNGEVMQKTNTSKLIFDIPTLIATISEFTALTPGDVILTGTPGGVGYRRDPQVRLQDGDTVEVSISGLGTLRNHVSA</sequence>
<dbReference type="RefSeq" id="WP_246053009.1">
    <property type="nucleotide sequence ID" value="NZ_RJKE01000001.1"/>
</dbReference>
<dbReference type="GO" id="GO:0016853">
    <property type="term" value="F:isomerase activity"/>
    <property type="evidence" value="ECO:0007669"/>
    <property type="project" value="UniProtKB-ARBA"/>
</dbReference>
<feature type="domain" description="Fumarylacetoacetase-like C-terminal" evidence="3">
    <location>
        <begin position="66"/>
        <end position="269"/>
    </location>
</feature>
<comment type="caution">
    <text evidence="4">The sequence shown here is derived from an EMBL/GenBank/DDBJ whole genome shotgun (WGS) entry which is preliminary data.</text>
</comment>
<name>A0A3N1D256_9ACTN</name>
<proteinExistence type="inferred from homology"/>
<keyword evidence="5" id="KW-1185">Reference proteome</keyword>
<gene>
    <name evidence="4" type="ORF">EDD29_5237</name>
</gene>
<evidence type="ECO:0000313" key="4">
    <source>
        <dbReference type="EMBL" id="ROO87619.1"/>
    </source>
</evidence>
<dbReference type="PANTHER" id="PTHR42796:SF4">
    <property type="entry name" value="FUMARYLACETOACETATE HYDROLASE DOMAIN-CONTAINING PROTEIN 2A"/>
    <property type="match status" value="1"/>
</dbReference>
<organism evidence="4 5">
    <name type="scientific">Actinocorallia herbida</name>
    <dbReference type="NCBI Taxonomy" id="58109"/>
    <lineage>
        <taxon>Bacteria</taxon>
        <taxon>Bacillati</taxon>
        <taxon>Actinomycetota</taxon>
        <taxon>Actinomycetes</taxon>
        <taxon>Streptosporangiales</taxon>
        <taxon>Thermomonosporaceae</taxon>
        <taxon>Actinocorallia</taxon>
    </lineage>
</organism>
<evidence type="ECO:0000259" key="3">
    <source>
        <dbReference type="Pfam" id="PF01557"/>
    </source>
</evidence>
<dbReference type="PANTHER" id="PTHR42796">
    <property type="entry name" value="FUMARYLACETOACETATE HYDROLASE DOMAIN-CONTAINING PROTEIN 2A-RELATED"/>
    <property type="match status" value="1"/>
</dbReference>
<dbReference type="EMBL" id="RJKE01000001">
    <property type="protein sequence ID" value="ROO87619.1"/>
    <property type="molecule type" value="Genomic_DNA"/>
</dbReference>
<dbReference type="FunFam" id="3.90.850.10:FF:000002">
    <property type="entry name" value="2-hydroxyhepta-2,4-diene-1,7-dioate isomerase"/>
    <property type="match status" value="1"/>
</dbReference>
<evidence type="ECO:0000256" key="1">
    <source>
        <dbReference type="ARBA" id="ARBA00010211"/>
    </source>
</evidence>
<keyword evidence="4" id="KW-0378">Hydrolase</keyword>
<reference evidence="4 5" key="1">
    <citation type="submission" date="2018-11" db="EMBL/GenBank/DDBJ databases">
        <title>Sequencing the genomes of 1000 actinobacteria strains.</title>
        <authorList>
            <person name="Klenk H.-P."/>
        </authorList>
    </citation>
    <scope>NUCLEOTIDE SEQUENCE [LARGE SCALE GENOMIC DNA]</scope>
    <source>
        <strain evidence="4 5">DSM 44254</strain>
    </source>
</reference>
<evidence type="ECO:0000256" key="2">
    <source>
        <dbReference type="ARBA" id="ARBA00022723"/>
    </source>
</evidence>
<evidence type="ECO:0000313" key="5">
    <source>
        <dbReference type="Proteomes" id="UP000272400"/>
    </source>
</evidence>
<dbReference type="Gene3D" id="3.90.850.10">
    <property type="entry name" value="Fumarylacetoacetase-like, C-terminal domain"/>
    <property type="match status" value="1"/>
</dbReference>
<dbReference type="GO" id="GO:0019752">
    <property type="term" value="P:carboxylic acid metabolic process"/>
    <property type="evidence" value="ECO:0007669"/>
    <property type="project" value="UniProtKB-ARBA"/>
</dbReference>
<protein>
    <submittedName>
        <fullName evidence="4">Acylpyruvate hydrolase</fullName>
    </submittedName>
</protein>
<accession>A0A3N1D256</accession>
<dbReference type="SUPFAM" id="SSF56529">
    <property type="entry name" value="FAH"/>
    <property type="match status" value="1"/>
</dbReference>
<comment type="similarity">
    <text evidence="1">Belongs to the FAH family.</text>
</comment>
<dbReference type="Proteomes" id="UP000272400">
    <property type="component" value="Unassembled WGS sequence"/>
</dbReference>
<dbReference type="Pfam" id="PF01557">
    <property type="entry name" value="FAA_hydrolase"/>
    <property type="match status" value="1"/>
</dbReference>
<dbReference type="InterPro" id="IPR036663">
    <property type="entry name" value="Fumarylacetoacetase_C_sf"/>
</dbReference>
<dbReference type="InterPro" id="IPR051121">
    <property type="entry name" value="FAH"/>
</dbReference>